<keyword evidence="1 3" id="KW-0732">Signal</keyword>
<evidence type="ECO:0000256" key="1">
    <source>
        <dbReference type="ARBA" id="ARBA00022729"/>
    </source>
</evidence>
<keyword evidence="2" id="KW-0677">Repeat</keyword>
<dbReference type="Gene3D" id="2.80.10.50">
    <property type="match status" value="1"/>
</dbReference>
<dbReference type="STRING" id="307507.A0A2V0P668"/>
<dbReference type="EMBL" id="BDRX01000051">
    <property type="protein sequence ID" value="GBF94422.1"/>
    <property type="molecule type" value="Genomic_DNA"/>
</dbReference>
<evidence type="ECO:0000256" key="3">
    <source>
        <dbReference type="SAM" id="SignalP"/>
    </source>
</evidence>
<dbReference type="SUPFAM" id="SSF82109">
    <property type="entry name" value="MIR domain"/>
    <property type="match status" value="1"/>
</dbReference>
<proteinExistence type="predicted"/>
<dbReference type="AlphaFoldDB" id="A0A2V0P668"/>
<evidence type="ECO:0000256" key="2">
    <source>
        <dbReference type="ARBA" id="ARBA00022737"/>
    </source>
</evidence>
<feature type="signal peptide" evidence="3">
    <location>
        <begin position="1"/>
        <end position="23"/>
    </location>
</feature>
<dbReference type="InParanoid" id="A0A2V0P668"/>
<feature type="domain" description="MIR" evidence="4">
    <location>
        <begin position="91"/>
        <end position="145"/>
    </location>
</feature>
<reference evidence="5 6" key="1">
    <citation type="journal article" date="2018" name="Sci. Rep.">
        <title>Raphidocelis subcapitata (=Pseudokirchneriella subcapitata) provides an insight into genome evolution and environmental adaptations in the Sphaeropleales.</title>
        <authorList>
            <person name="Suzuki S."/>
            <person name="Yamaguchi H."/>
            <person name="Nakajima N."/>
            <person name="Kawachi M."/>
        </authorList>
    </citation>
    <scope>NUCLEOTIDE SEQUENCE [LARGE SCALE GENOMIC DNA]</scope>
    <source>
        <strain evidence="5 6">NIES-35</strain>
    </source>
</reference>
<dbReference type="Pfam" id="PF02815">
    <property type="entry name" value="MIR"/>
    <property type="match status" value="1"/>
</dbReference>
<organism evidence="5 6">
    <name type="scientific">Raphidocelis subcapitata</name>
    <dbReference type="NCBI Taxonomy" id="307507"/>
    <lineage>
        <taxon>Eukaryota</taxon>
        <taxon>Viridiplantae</taxon>
        <taxon>Chlorophyta</taxon>
        <taxon>core chlorophytes</taxon>
        <taxon>Chlorophyceae</taxon>
        <taxon>CS clade</taxon>
        <taxon>Sphaeropleales</taxon>
        <taxon>Selenastraceae</taxon>
        <taxon>Raphidocelis</taxon>
    </lineage>
</organism>
<gene>
    <name evidence="5" type="ORF">Rsub_07236</name>
</gene>
<dbReference type="PROSITE" id="PS50919">
    <property type="entry name" value="MIR"/>
    <property type="match status" value="2"/>
</dbReference>
<dbReference type="OrthoDB" id="5588846at2759"/>
<dbReference type="PANTHER" id="PTHR46809:SF2">
    <property type="entry name" value="GH21273P"/>
    <property type="match status" value="1"/>
</dbReference>
<evidence type="ECO:0000313" key="6">
    <source>
        <dbReference type="Proteomes" id="UP000247498"/>
    </source>
</evidence>
<protein>
    <submittedName>
        <fullName evidence="5">Stromal cell-derived factor</fullName>
    </submittedName>
</protein>
<evidence type="ECO:0000259" key="4">
    <source>
        <dbReference type="PROSITE" id="PS50919"/>
    </source>
</evidence>
<sequence>MERSWAGLLAAAALLLALPLAGSSSGGDLAWVTCGSTIKLAHEGSKFRLHSHEVAYSRGSRQQSVTAFPDSDDANSYWAVHGTKDEPCAPGSPVKKQQRLRLQHVATRRWLHSHLFQSPLSANQEVSAFGGDSQSDGGDVTLRHVDTGAFLHSLRHATFGHPIAGQHEVCAIKTKGPDSQWFAAEGVYLPRADKKAKAAGGGDASERDEL</sequence>
<dbReference type="InterPro" id="IPR036300">
    <property type="entry name" value="MIR_dom_sf"/>
</dbReference>
<feature type="chain" id="PRO_5015858306" evidence="3">
    <location>
        <begin position="24"/>
        <end position="210"/>
    </location>
</feature>
<dbReference type="FunCoup" id="A0A2V0P668">
    <property type="interactions" value="1786"/>
</dbReference>
<keyword evidence="6" id="KW-1185">Reference proteome</keyword>
<dbReference type="SMART" id="SM00472">
    <property type="entry name" value="MIR"/>
    <property type="match status" value="3"/>
</dbReference>
<feature type="domain" description="MIR" evidence="4">
    <location>
        <begin position="29"/>
        <end position="83"/>
    </location>
</feature>
<dbReference type="InterPro" id="IPR016093">
    <property type="entry name" value="MIR_motif"/>
</dbReference>
<dbReference type="Proteomes" id="UP000247498">
    <property type="component" value="Unassembled WGS sequence"/>
</dbReference>
<accession>A0A2V0P668</accession>
<name>A0A2V0P668_9CHLO</name>
<evidence type="ECO:0000313" key="5">
    <source>
        <dbReference type="EMBL" id="GBF94422.1"/>
    </source>
</evidence>
<comment type="caution">
    <text evidence="5">The sequence shown here is derived from an EMBL/GenBank/DDBJ whole genome shotgun (WGS) entry which is preliminary data.</text>
</comment>
<dbReference type="PANTHER" id="PTHR46809">
    <property type="entry name" value="STROMAL CELL-DERIVED FACTOR 2-LIKE PROTEIN"/>
    <property type="match status" value="1"/>
</dbReference>